<dbReference type="EMBL" id="QPJK01000009">
    <property type="protein sequence ID" value="RCW67456.1"/>
    <property type="molecule type" value="Genomic_DNA"/>
</dbReference>
<dbReference type="InterPro" id="IPR021736">
    <property type="entry name" value="DUF3305"/>
</dbReference>
<dbReference type="Pfam" id="PF11749">
    <property type="entry name" value="DUF3305"/>
    <property type="match status" value="1"/>
</dbReference>
<reference evidence="1 2" key="1">
    <citation type="submission" date="2018-07" db="EMBL/GenBank/DDBJ databases">
        <title>Genomic Encyclopedia of Type Strains, Phase IV (KMG-IV): sequencing the most valuable type-strain genomes for metagenomic binning, comparative biology and taxonomic classification.</title>
        <authorList>
            <person name="Goeker M."/>
        </authorList>
    </citation>
    <scope>NUCLEOTIDE SEQUENCE [LARGE SCALE GENOMIC DNA]</scope>
    <source>
        <strain evidence="1 2">DSM 21634</strain>
    </source>
</reference>
<name>A0A368XJV9_9BURK</name>
<organism evidence="1 2">
    <name type="scientific">Pseudorhodoferax soli</name>
    <dbReference type="NCBI Taxonomy" id="545864"/>
    <lineage>
        <taxon>Bacteria</taxon>
        <taxon>Pseudomonadati</taxon>
        <taxon>Pseudomonadota</taxon>
        <taxon>Betaproteobacteria</taxon>
        <taxon>Burkholderiales</taxon>
        <taxon>Comamonadaceae</taxon>
    </lineage>
</organism>
<sequence>MCVAVRIDRLRQPSRWEEWRFSIAEVVADDGGFGSAPRLLRDDGRCAQWLFPGLPVTLHRDEAEGYYLNLSSGGPVWFVMWRIDHADPSRAWPEIVTLSYNEAGRLLDAQERVDNCPLDERVRAALQDFVDVHYRPEPKRRKRPASFVAPQERR</sequence>
<evidence type="ECO:0000313" key="1">
    <source>
        <dbReference type="EMBL" id="RCW67456.1"/>
    </source>
</evidence>
<gene>
    <name evidence="1" type="ORF">DES41_109179</name>
</gene>
<comment type="caution">
    <text evidence="1">The sequence shown here is derived from an EMBL/GenBank/DDBJ whole genome shotgun (WGS) entry which is preliminary data.</text>
</comment>
<dbReference type="AlphaFoldDB" id="A0A368XJV9"/>
<accession>A0A368XJV9</accession>
<proteinExistence type="predicted"/>
<dbReference type="OrthoDB" id="8526034at2"/>
<protein>
    <submittedName>
        <fullName evidence="1">Uncharacterized protein DUF3305</fullName>
    </submittedName>
</protein>
<dbReference type="Proteomes" id="UP000252884">
    <property type="component" value="Unassembled WGS sequence"/>
</dbReference>
<keyword evidence="2" id="KW-1185">Reference proteome</keyword>
<dbReference type="RefSeq" id="WP_114471145.1">
    <property type="nucleotide sequence ID" value="NZ_QPJK01000009.1"/>
</dbReference>
<evidence type="ECO:0000313" key="2">
    <source>
        <dbReference type="Proteomes" id="UP000252884"/>
    </source>
</evidence>